<proteinExistence type="predicted"/>
<feature type="transmembrane region" description="Helical" evidence="1">
    <location>
        <begin position="7"/>
        <end position="24"/>
    </location>
</feature>
<dbReference type="EMBL" id="JAGIZB010000001">
    <property type="protein sequence ID" value="MBP0443391.1"/>
    <property type="molecule type" value="Genomic_DNA"/>
</dbReference>
<evidence type="ECO:0000313" key="2">
    <source>
        <dbReference type="EMBL" id="MBP0443391.1"/>
    </source>
</evidence>
<keyword evidence="1" id="KW-0812">Transmembrane</keyword>
<dbReference type="Proteomes" id="UP000681594">
    <property type="component" value="Unassembled WGS sequence"/>
</dbReference>
<protein>
    <submittedName>
        <fullName evidence="2">Uncharacterized protein</fullName>
    </submittedName>
</protein>
<organism evidence="2 3">
    <name type="scientific">Pararoseomonas baculiformis</name>
    <dbReference type="NCBI Taxonomy" id="2820812"/>
    <lineage>
        <taxon>Bacteria</taxon>
        <taxon>Pseudomonadati</taxon>
        <taxon>Pseudomonadota</taxon>
        <taxon>Alphaproteobacteria</taxon>
        <taxon>Acetobacterales</taxon>
        <taxon>Acetobacteraceae</taxon>
        <taxon>Pararoseomonas</taxon>
    </lineage>
</organism>
<sequence>MVLKTIIGIVIFLALLAGLPYVWPNGFSETPLPMVVLLAIAAVVAFLVGRKRRARGWGTSSSA</sequence>
<evidence type="ECO:0000313" key="3">
    <source>
        <dbReference type="Proteomes" id="UP000681594"/>
    </source>
</evidence>
<name>A0ABS4A8R6_9PROT</name>
<dbReference type="RefSeq" id="WP_209377587.1">
    <property type="nucleotide sequence ID" value="NZ_JAGIZB010000001.1"/>
</dbReference>
<evidence type="ECO:0000256" key="1">
    <source>
        <dbReference type="SAM" id="Phobius"/>
    </source>
</evidence>
<keyword evidence="3" id="KW-1185">Reference proteome</keyword>
<gene>
    <name evidence="2" type="ORF">J8J14_01245</name>
</gene>
<accession>A0ABS4A8R6</accession>
<keyword evidence="1" id="KW-1133">Transmembrane helix</keyword>
<feature type="transmembrane region" description="Helical" evidence="1">
    <location>
        <begin position="30"/>
        <end position="48"/>
    </location>
</feature>
<keyword evidence="1" id="KW-0472">Membrane</keyword>
<comment type="caution">
    <text evidence="2">The sequence shown here is derived from an EMBL/GenBank/DDBJ whole genome shotgun (WGS) entry which is preliminary data.</text>
</comment>
<reference evidence="2 3" key="1">
    <citation type="submission" date="2021-03" db="EMBL/GenBank/DDBJ databases">
        <authorList>
            <person name="So Y."/>
        </authorList>
    </citation>
    <scope>NUCLEOTIDE SEQUENCE [LARGE SCALE GENOMIC DNA]</scope>
    <source>
        <strain evidence="2 3">SSH11</strain>
    </source>
</reference>